<keyword evidence="2" id="KW-0472">Membrane</keyword>
<dbReference type="Proteomes" id="UP000828390">
    <property type="component" value="Unassembled WGS sequence"/>
</dbReference>
<feature type="compositionally biased region" description="Basic and acidic residues" evidence="1">
    <location>
        <begin position="403"/>
        <end position="414"/>
    </location>
</feature>
<feature type="compositionally biased region" description="Basic and acidic residues" evidence="1">
    <location>
        <begin position="364"/>
        <end position="375"/>
    </location>
</feature>
<keyword evidence="4" id="KW-1185">Reference proteome</keyword>
<comment type="caution">
    <text evidence="3">The sequence shown here is derived from an EMBL/GenBank/DDBJ whole genome shotgun (WGS) entry which is preliminary data.</text>
</comment>
<feature type="compositionally biased region" description="Basic and acidic residues" evidence="1">
    <location>
        <begin position="421"/>
        <end position="441"/>
    </location>
</feature>
<proteinExistence type="predicted"/>
<keyword evidence="2" id="KW-0812">Transmembrane</keyword>
<organism evidence="3 4">
    <name type="scientific">Dreissena polymorpha</name>
    <name type="common">Zebra mussel</name>
    <name type="synonym">Mytilus polymorpha</name>
    <dbReference type="NCBI Taxonomy" id="45954"/>
    <lineage>
        <taxon>Eukaryota</taxon>
        <taxon>Metazoa</taxon>
        <taxon>Spiralia</taxon>
        <taxon>Lophotrochozoa</taxon>
        <taxon>Mollusca</taxon>
        <taxon>Bivalvia</taxon>
        <taxon>Autobranchia</taxon>
        <taxon>Heteroconchia</taxon>
        <taxon>Euheterodonta</taxon>
        <taxon>Imparidentia</taxon>
        <taxon>Neoheterodontei</taxon>
        <taxon>Myida</taxon>
        <taxon>Dreissenoidea</taxon>
        <taxon>Dreissenidae</taxon>
        <taxon>Dreissena</taxon>
    </lineage>
</organism>
<sequence>MSTPESISDQNGQDVKMKPSINSLTACSTHIGYNSDSTDLKPRAPSKDSGISQVFFPDDFDSDVNNLSPIWNKKDSVPVVTGRPKRIRWIKFVTFWMIVVLTAVLLQYYRNSILEIHTHVLERAMVSVKEFLPHLVLVCAILVSSLLLLCYDCFYERPLGTDNKFSGVVNHEVSNVGTSNVHNVDRKEQYTAKSSSRNFPCRRTFSGTGSDVWHDFRRYFDNLTTLNNWSKQESRITFLCSLRGQAEAYAYGLPSIMQSDCDLLFSRMEQRFGIINMKESYLADSRLRRKQKNETYREFAQSIEDLLRKAYPDCSELVGELSLNTFLSNCHDSADFRVSVKRTRPKNLQDAVTAAIKEECLRQTEREKQRADHNSGRVFHLGRFRGRGRRGNSSWNSRNWNGRGRDHSNPKDQWESPSNQDPKDSSENSDRPSREVRARSN</sequence>
<feature type="transmembrane region" description="Helical" evidence="2">
    <location>
        <begin position="92"/>
        <end position="111"/>
    </location>
</feature>
<keyword evidence="2" id="KW-1133">Transmembrane helix</keyword>
<dbReference type="AlphaFoldDB" id="A0A9D4BAY4"/>
<dbReference type="PANTHER" id="PTHR19963">
    <property type="entry name" value="CCHC-TYPE DOMAIN-CONTAINING PROTEIN"/>
    <property type="match status" value="1"/>
</dbReference>
<reference evidence="3" key="1">
    <citation type="journal article" date="2019" name="bioRxiv">
        <title>The Genome of the Zebra Mussel, Dreissena polymorpha: A Resource for Invasive Species Research.</title>
        <authorList>
            <person name="McCartney M.A."/>
            <person name="Auch B."/>
            <person name="Kono T."/>
            <person name="Mallez S."/>
            <person name="Zhang Y."/>
            <person name="Obille A."/>
            <person name="Becker A."/>
            <person name="Abrahante J.E."/>
            <person name="Garbe J."/>
            <person name="Badalamenti J.P."/>
            <person name="Herman A."/>
            <person name="Mangelson H."/>
            <person name="Liachko I."/>
            <person name="Sullivan S."/>
            <person name="Sone E.D."/>
            <person name="Koren S."/>
            <person name="Silverstein K.A.T."/>
            <person name="Beckman K.B."/>
            <person name="Gohl D.M."/>
        </authorList>
    </citation>
    <scope>NUCLEOTIDE SEQUENCE</scope>
    <source>
        <strain evidence="3">Duluth1</strain>
        <tissue evidence="3">Whole animal</tissue>
    </source>
</reference>
<evidence type="ECO:0000256" key="2">
    <source>
        <dbReference type="SAM" id="Phobius"/>
    </source>
</evidence>
<evidence type="ECO:0000313" key="3">
    <source>
        <dbReference type="EMBL" id="KAH3695811.1"/>
    </source>
</evidence>
<dbReference type="EMBL" id="JAIWYP010000016">
    <property type="protein sequence ID" value="KAH3695811.1"/>
    <property type="molecule type" value="Genomic_DNA"/>
</dbReference>
<feature type="compositionally biased region" description="Basic residues" evidence="1">
    <location>
        <begin position="380"/>
        <end position="390"/>
    </location>
</feature>
<feature type="transmembrane region" description="Helical" evidence="2">
    <location>
        <begin position="131"/>
        <end position="154"/>
    </location>
</feature>
<gene>
    <name evidence="3" type="ORF">DPMN_083270</name>
</gene>
<evidence type="ECO:0008006" key="5">
    <source>
        <dbReference type="Google" id="ProtNLM"/>
    </source>
</evidence>
<name>A0A9D4BAY4_DREPO</name>
<accession>A0A9D4BAY4</accession>
<evidence type="ECO:0000256" key="1">
    <source>
        <dbReference type="SAM" id="MobiDB-lite"/>
    </source>
</evidence>
<evidence type="ECO:0000313" key="4">
    <source>
        <dbReference type="Proteomes" id="UP000828390"/>
    </source>
</evidence>
<protein>
    <recommendedName>
        <fullName evidence="5">Retrotransposon gag domain-containing protein</fullName>
    </recommendedName>
</protein>
<reference evidence="3" key="2">
    <citation type="submission" date="2020-11" db="EMBL/GenBank/DDBJ databases">
        <authorList>
            <person name="McCartney M.A."/>
            <person name="Auch B."/>
            <person name="Kono T."/>
            <person name="Mallez S."/>
            <person name="Becker A."/>
            <person name="Gohl D.M."/>
            <person name="Silverstein K.A.T."/>
            <person name="Koren S."/>
            <person name="Bechman K.B."/>
            <person name="Herman A."/>
            <person name="Abrahante J.E."/>
            <person name="Garbe J."/>
        </authorList>
    </citation>
    <scope>NUCLEOTIDE SEQUENCE</scope>
    <source>
        <strain evidence="3">Duluth1</strain>
        <tissue evidence="3">Whole animal</tissue>
    </source>
</reference>
<feature type="compositionally biased region" description="Low complexity" evidence="1">
    <location>
        <begin position="391"/>
        <end position="402"/>
    </location>
</feature>
<dbReference type="PANTHER" id="PTHR19963:SF30">
    <property type="entry name" value="ENDONUCLEASE_EXONUCLEASE_PHOSPHATASE DOMAIN-CONTAINING PROTEIN"/>
    <property type="match status" value="1"/>
</dbReference>
<feature type="region of interest" description="Disordered" evidence="1">
    <location>
        <begin position="364"/>
        <end position="441"/>
    </location>
</feature>